<proteinExistence type="predicted"/>
<evidence type="ECO:0000256" key="2">
    <source>
        <dbReference type="ARBA" id="ARBA00022676"/>
    </source>
</evidence>
<evidence type="ECO:0000313" key="9">
    <source>
        <dbReference type="Proteomes" id="UP001482513"/>
    </source>
</evidence>
<dbReference type="EMBL" id="JAMPKX010000003">
    <property type="protein sequence ID" value="MEP0947282.1"/>
    <property type="molecule type" value="Genomic_DNA"/>
</dbReference>
<dbReference type="InterPro" id="IPR029044">
    <property type="entry name" value="Nucleotide-diphossugar_trans"/>
</dbReference>
<organism evidence="8 9">
    <name type="scientific">Leptolyngbya subtilissima DQ-A4</name>
    <dbReference type="NCBI Taxonomy" id="2933933"/>
    <lineage>
        <taxon>Bacteria</taxon>
        <taxon>Bacillati</taxon>
        <taxon>Cyanobacteriota</taxon>
        <taxon>Cyanophyceae</taxon>
        <taxon>Leptolyngbyales</taxon>
        <taxon>Leptolyngbyaceae</taxon>
        <taxon>Leptolyngbya group</taxon>
        <taxon>Leptolyngbya</taxon>
    </lineage>
</organism>
<gene>
    <name evidence="8" type="ORF">NC992_10400</name>
</gene>
<keyword evidence="6 7" id="KW-0472">Membrane</keyword>
<dbReference type="Gene3D" id="3.90.550.10">
    <property type="entry name" value="Spore Coat Polysaccharide Biosynthesis Protein SpsA, Chain A"/>
    <property type="match status" value="1"/>
</dbReference>
<dbReference type="SUPFAM" id="SSF53448">
    <property type="entry name" value="Nucleotide-diphospho-sugar transferases"/>
    <property type="match status" value="1"/>
</dbReference>
<evidence type="ECO:0000256" key="1">
    <source>
        <dbReference type="ARBA" id="ARBA00004141"/>
    </source>
</evidence>
<reference evidence="8 9" key="1">
    <citation type="submission" date="2022-04" db="EMBL/GenBank/DDBJ databases">
        <title>Positive selection, recombination, and allopatry shape intraspecific diversity of widespread and dominant cyanobacteria.</title>
        <authorList>
            <person name="Wei J."/>
            <person name="Shu W."/>
            <person name="Hu C."/>
        </authorList>
    </citation>
    <scope>NUCLEOTIDE SEQUENCE [LARGE SCALE GENOMIC DNA]</scope>
    <source>
        <strain evidence="8 9">DQ-A4</strain>
    </source>
</reference>
<dbReference type="Proteomes" id="UP001482513">
    <property type="component" value="Unassembled WGS sequence"/>
</dbReference>
<evidence type="ECO:0000313" key="8">
    <source>
        <dbReference type="EMBL" id="MEP0947282.1"/>
    </source>
</evidence>
<feature type="transmembrane region" description="Helical" evidence="7">
    <location>
        <begin position="35"/>
        <end position="52"/>
    </location>
</feature>
<evidence type="ECO:0000256" key="5">
    <source>
        <dbReference type="ARBA" id="ARBA00022989"/>
    </source>
</evidence>
<dbReference type="InterPro" id="IPR050321">
    <property type="entry name" value="Glycosyltr_2/OpgH_subfam"/>
</dbReference>
<keyword evidence="2" id="KW-0328">Glycosyltransferase</keyword>
<dbReference type="RefSeq" id="WP_190701836.1">
    <property type="nucleotide sequence ID" value="NZ_JAMPKX010000003.1"/>
</dbReference>
<dbReference type="PANTHER" id="PTHR43867:SF2">
    <property type="entry name" value="CELLULOSE SYNTHASE CATALYTIC SUBUNIT A [UDP-FORMING]"/>
    <property type="match status" value="1"/>
</dbReference>
<dbReference type="PANTHER" id="PTHR43867">
    <property type="entry name" value="CELLULOSE SYNTHASE CATALYTIC SUBUNIT A [UDP-FORMING]"/>
    <property type="match status" value="1"/>
</dbReference>
<evidence type="ECO:0000256" key="6">
    <source>
        <dbReference type="ARBA" id="ARBA00023136"/>
    </source>
</evidence>
<name>A0ABV0K5P8_9CYAN</name>
<feature type="transmembrane region" description="Helical" evidence="7">
    <location>
        <begin position="397"/>
        <end position="417"/>
    </location>
</feature>
<keyword evidence="9" id="KW-1185">Reference proteome</keyword>
<evidence type="ECO:0000256" key="3">
    <source>
        <dbReference type="ARBA" id="ARBA00022679"/>
    </source>
</evidence>
<evidence type="ECO:0000256" key="4">
    <source>
        <dbReference type="ARBA" id="ARBA00022692"/>
    </source>
</evidence>
<protein>
    <submittedName>
        <fullName evidence="8">Glycosyltransferase family 2 protein</fullName>
    </submittedName>
</protein>
<keyword evidence="3" id="KW-0808">Transferase</keyword>
<keyword evidence="4 7" id="KW-0812">Transmembrane</keyword>
<dbReference type="Pfam" id="PF13641">
    <property type="entry name" value="Glyco_tranf_2_3"/>
    <property type="match status" value="1"/>
</dbReference>
<accession>A0ABV0K5P8</accession>
<keyword evidence="5 7" id="KW-1133">Transmembrane helix</keyword>
<sequence length="479" mass="53988">MVDFPGRSSPRRFHTPIKDLEIEDFPGFAGRRSKAALTLSVLWGLTVVLHLVSWGSWVVLGLTAILITHALRILWGRPLLPPPPLPSITQEVSHGGDAIVEGRSAAIASSPWDAWPYVSLLVAAKNEETVIEPLVAALCQLEYPACRYEVWIIDDNSTDGTHQRLQKLTTRYPQLRILRRPAGSSGGKSGALNQVWPNTKGDIIGVFDADARVPKDLLRHLVPLFDQAEVGAVQLQKAVVNRAKNLWTRGQQAEMALDSYFQQQRISLGGIGELRGNGQFVRRAALAQCGGWNEETITDDLDLTLRLHFSGWEIQFLLHPAVGEEGVERPLALWHQRNRWAEGGYQRYLDYWRLITQHRLPPAKTFDMAAFWVIQYGLPAVALPDFAMAMLRHRMPLFLPVSSLVLTLSIVGMFCGLRRIRQQPVWVSGLQTLWGNLYMLHWLLVIATMTMRLSVRPKRLRWVKTIHLGSDDDLQVDLP</sequence>
<comment type="caution">
    <text evidence="8">The sequence shown here is derived from an EMBL/GenBank/DDBJ whole genome shotgun (WGS) entry which is preliminary data.</text>
</comment>
<dbReference type="CDD" id="cd06423">
    <property type="entry name" value="CESA_like"/>
    <property type="match status" value="1"/>
</dbReference>
<evidence type="ECO:0000256" key="7">
    <source>
        <dbReference type="SAM" id="Phobius"/>
    </source>
</evidence>
<comment type="subcellular location">
    <subcellularLocation>
        <location evidence="1">Membrane</location>
        <topology evidence="1">Multi-pass membrane protein</topology>
    </subcellularLocation>
</comment>